<dbReference type="Gene3D" id="3.30.1120.170">
    <property type="match status" value="1"/>
</dbReference>
<dbReference type="CDD" id="cd16015">
    <property type="entry name" value="LTA_synthase"/>
    <property type="match status" value="1"/>
</dbReference>
<gene>
    <name evidence="8" type="ORF">J2X07_002183</name>
</gene>
<keyword evidence="5" id="KW-1133">Transmembrane helix</keyword>
<dbReference type="EMBL" id="JAVDWA010000003">
    <property type="protein sequence ID" value="MDR7073197.1"/>
    <property type="molecule type" value="Genomic_DNA"/>
</dbReference>
<evidence type="ECO:0000256" key="1">
    <source>
        <dbReference type="ARBA" id="ARBA00004651"/>
    </source>
</evidence>
<dbReference type="PANTHER" id="PTHR47371">
    <property type="entry name" value="LIPOTEICHOIC ACID SYNTHASE"/>
    <property type="match status" value="1"/>
</dbReference>
<evidence type="ECO:0000256" key="3">
    <source>
        <dbReference type="ARBA" id="ARBA00022475"/>
    </source>
</evidence>
<dbReference type="RefSeq" id="WP_310258705.1">
    <property type="nucleotide sequence ID" value="NZ_JAVDWA010000003.1"/>
</dbReference>
<protein>
    <submittedName>
        <fullName evidence="8">Phosphoglycerol transferase MdoB-like AlkP superfamily enzyme</fullName>
    </submittedName>
</protein>
<dbReference type="InterPro" id="IPR000917">
    <property type="entry name" value="Sulfatase_N"/>
</dbReference>
<feature type="domain" description="Sulfatase N-terminal" evidence="7">
    <location>
        <begin position="15"/>
        <end position="307"/>
    </location>
</feature>
<keyword evidence="9" id="KW-1185">Reference proteome</keyword>
<reference evidence="8 9" key="1">
    <citation type="submission" date="2023-07" db="EMBL/GenBank/DDBJ databases">
        <title>Sorghum-associated microbial communities from plants grown in Nebraska, USA.</title>
        <authorList>
            <person name="Schachtman D."/>
        </authorList>
    </citation>
    <scope>NUCLEOTIDE SEQUENCE [LARGE SCALE GENOMIC DNA]</scope>
    <source>
        <strain evidence="8 9">BE211</strain>
    </source>
</reference>
<dbReference type="SUPFAM" id="SSF53649">
    <property type="entry name" value="Alkaline phosphatase-like"/>
    <property type="match status" value="1"/>
</dbReference>
<evidence type="ECO:0000256" key="2">
    <source>
        <dbReference type="ARBA" id="ARBA00004936"/>
    </source>
</evidence>
<evidence type="ECO:0000313" key="9">
    <source>
        <dbReference type="Proteomes" id="UP001258181"/>
    </source>
</evidence>
<evidence type="ECO:0000256" key="4">
    <source>
        <dbReference type="ARBA" id="ARBA00022692"/>
    </source>
</evidence>
<accession>A0ABU1U186</accession>
<dbReference type="Pfam" id="PF00884">
    <property type="entry name" value="Sulfatase"/>
    <property type="match status" value="1"/>
</dbReference>
<comment type="pathway">
    <text evidence="2">Cell wall biogenesis; lipoteichoic acid biosynthesis.</text>
</comment>
<dbReference type="InterPro" id="IPR050448">
    <property type="entry name" value="OpgB/LTA_synthase_biosynth"/>
</dbReference>
<evidence type="ECO:0000313" key="8">
    <source>
        <dbReference type="EMBL" id="MDR7073197.1"/>
    </source>
</evidence>
<evidence type="ECO:0000256" key="5">
    <source>
        <dbReference type="ARBA" id="ARBA00022989"/>
    </source>
</evidence>
<organism evidence="8 9">
    <name type="scientific">Fictibacillus barbaricus</name>
    <dbReference type="NCBI Taxonomy" id="182136"/>
    <lineage>
        <taxon>Bacteria</taxon>
        <taxon>Bacillati</taxon>
        <taxon>Bacillota</taxon>
        <taxon>Bacilli</taxon>
        <taxon>Bacillales</taxon>
        <taxon>Fictibacillaceae</taxon>
        <taxon>Fictibacillus</taxon>
    </lineage>
</organism>
<dbReference type="Gene3D" id="3.40.720.10">
    <property type="entry name" value="Alkaline Phosphatase, subunit A"/>
    <property type="match status" value="1"/>
</dbReference>
<keyword evidence="4" id="KW-0812">Transmembrane</keyword>
<dbReference type="Proteomes" id="UP001258181">
    <property type="component" value="Unassembled WGS sequence"/>
</dbReference>
<comment type="subcellular location">
    <subcellularLocation>
        <location evidence="1">Cell membrane</location>
        <topology evidence="1">Multi-pass membrane protein</topology>
    </subcellularLocation>
</comment>
<comment type="caution">
    <text evidence="8">The sequence shown here is derived from an EMBL/GenBank/DDBJ whole genome shotgun (WGS) entry which is preliminary data.</text>
</comment>
<name>A0ABU1U186_9BACL</name>
<evidence type="ECO:0000259" key="7">
    <source>
        <dbReference type="Pfam" id="PF00884"/>
    </source>
</evidence>
<proteinExistence type="predicted"/>
<evidence type="ECO:0000256" key="6">
    <source>
        <dbReference type="ARBA" id="ARBA00023136"/>
    </source>
</evidence>
<keyword evidence="3" id="KW-1003">Cell membrane</keyword>
<sequence length="408" mass="46625">MKKQDLNFFGAAKDKNVIIIQLESFQDMLINMEVKGQEVTPTLNGLVNDSFYFSNIYQQIGAGNTSDAEFLINTSLYPAGNKPSSKVYENKIIPSLPRILSKEGYYTSTFHADNVEYWNRIKLYPALGFDKYYEEEFFGKKDLVGFGPSDEVLYEKALEELTALNEKHERIYAHVLSMTSHTPFELPKDKQLLSLPSKYHETKTGNYLTATHYADYALGKFIEGLKQKGFWDNSIVAIYGDHSGFHPKPEDAKDKKLAEELLGHPYGLVDRFNIPLLIHVPGNHKGENKSIGGQIDIMPTITNLLGIDLDKQIHFGQDLINYPNHNLLGMRYYLPAGSYINKDFLFVNREDEGRGQVFDMKSKTTVNNNSEFYKEGSESEQKKETILKLLNLADYYLNNLPEKDEKSF</sequence>
<dbReference type="PANTHER" id="PTHR47371:SF3">
    <property type="entry name" value="PHOSPHOGLYCEROL TRANSFERASE I"/>
    <property type="match status" value="1"/>
</dbReference>
<dbReference type="InterPro" id="IPR017850">
    <property type="entry name" value="Alkaline_phosphatase_core_sf"/>
</dbReference>
<keyword evidence="6" id="KW-0472">Membrane</keyword>